<feature type="signal peptide" evidence="9">
    <location>
        <begin position="1"/>
        <end position="23"/>
    </location>
</feature>
<dbReference type="InterPro" id="IPR024167">
    <property type="entry name" value="Cytochrome_c4-like"/>
</dbReference>
<keyword evidence="2" id="KW-0813">Transport</keyword>
<evidence type="ECO:0000256" key="2">
    <source>
        <dbReference type="ARBA" id="ARBA00022448"/>
    </source>
</evidence>
<sequence>MKRTARRFLWLAAPLALAAPVLAAVAQNGSPPGAPPGGNPLELKYSTPNAAHGAQLSASVCQSCHGPGGVSTNPEVPRLAGQVPGYVRFQLAAFRAKLRPSPVMQRVAASLTDQDMADLAAYFSAQAIGPAWNTTDAALRARGEALFMGGDPARGAIACAICHGASGRGEDHLGVASITNQSPTYALAVLHEYKNTPSFGGIPQPEAMRIVVKPLGEDDLRALVAYLSSMTR</sequence>
<evidence type="ECO:0000256" key="9">
    <source>
        <dbReference type="SAM" id="SignalP"/>
    </source>
</evidence>
<evidence type="ECO:0000259" key="10">
    <source>
        <dbReference type="PROSITE" id="PS51007"/>
    </source>
</evidence>
<dbReference type="InterPro" id="IPR009056">
    <property type="entry name" value="Cyt_c-like_dom"/>
</dbReference>
<evidence type="ECO:0000256" key="5">
    <source>
        <dbReference type="ARBA" id="ARBA00022764"/>
    </source>
</evidence>
<keyword evidence="12" id="KW-1185">Reference proteome</keyword>
<dbReference type="InterPro" id="IPR050597">
    <property type="entry name" value="Cytochrome_c_Oxidase_Subunit"/>
</dbReference>
<evidence type="ECO:0000256" key="1">
    <source>
        <dbReference type="ARBA" id="ARBA00004418"/>
    </source>
</evidence>
<gene>
    <name evidence="11" type="ORF">HNQ10_003571</name>
</gene>
<evidence type="ECO:0000256" key="7">
    <source>
        <dbReference type="ARBA" id="ARBA00023004"/>
    </source>
</evidence>
<evidence type="ECO:0000256" key="8">
    <source>
        <dbReference type="PROSITE-ProRule" id="PRU00433"/>
    </source>
</evidence>
<dbReference type="RefSeq" id="WP_164973504.1">
    <property type="nucleotide sequence ID" value="NZ_BSUI01000001.1"/>
</dbReference>
<keyword evidence="6" id="KW-0249">Electron transport</keyword>
<dbReference type="PANTHER" id="PTHR33751:SF9">
    <property type="entry name" value="CYTOCHROME C4"/>
    <property type="match status" value="1"/>
</dbReference>
<comment type="subcellular location">
    <subcellularLocation>
        <location evidence="1">Periplasm</location>
    </subcellularLocation>
</comment>
<evidence type="ECO:0000256" key="4">
    <source>
        <dbReference type="ARBA" id="ARBA00022723"/>
    </source>
</evidence>
<evidence type="ECO:0000256" key="3">
    <source>
        <dbReference type="ARBA" id="ARBA00022617"/>
    </source>
</evidence>
<dbReference type="EMBL" id="JACHFV010000013">
    <property type="protein sequence ID" value="MBB5296718.1"/>
    <property type="molecule type" value="Genomic_DNA"/>
</dbReference>
<dbReference type="SUPFAM" id="SSF46626">
    <property type="entry name" value="Cytochrome c"/>
    <property type="match status" value="2"/>
</dbReference>
<proteinExistence type="predicted"/>
<reference evidence="11 12" key="1">
    <citation type="submission" date="2020-08" db="EMBL/GenBank/DDBJ databases">
        <title>Genomic Encyclopedia of Type Strains, Phase IV (KMG-IV): sequencing the most valuable type-strain genomes for metagenomic binning, comparative biology and taxonomic classification.</title>
        <authorList>
            <person name="Goeker M."/>
        </authorList>
    </citation>
    <scope>NUCLEOTIDE SEQUENCE [LARGE SCALE GENOMIC DNA]</scope>
    <source>
        <strain evidence="11 12">DSM 105434</strain>
    </source>
</reference>
<name>A0ABR6MXQ7_9DEIO</name>
<evidence type="ECO:0000313" key="12">
    <source>
        <dbReference type="Proteomes" id="UP000536909"/>
    </source>
</evidence>
<organism evidence="11 12">
    <name type="scientific">Deinococcus metallilatus</name>
    <dbReference type="NCBI Taxonomy" id="1211322"/>
    <lineage>
        <taxon>Bacteria</taxon>
        <taxon>Thermotogati</taxon>
        <taxon>Deinococcota</taxon>
        <taxon>Deinococci</taxon>
        <taxon>Deinococcales</taxon>
        <taxon>Deinococcaceae</taxon>
        <taxon>Deinococcus</taxon>
    </lineage>
</organism>
<evidence type="ECO:0000313" key="11">
    <source>
        <dbReference type="EMBL" id="MBB5296718.1"/>
    </source>
</evidence>
<dbReference type="PROSITE" id="PS51007">
    <property type="entry name" value="CYTC"/>
    <property type="match status" value="2"/>
</dbReference>
<keyword evidence="7 8" id="KW-0408">Iron</keyword>
<feature type="chain" id="PRO_5045792493" evidence="9">
    <location>
        <begin position="24"/>
        <end position="232"/>
    </location>
</feature>
<dbReference type="Proteomes" id="UP000536909">
    <property type="component" value="Unassembled WGS sequence"/>
</dbReference>
<feature type="domain" description="Cytochrome c" evidence="10">
    <location>
        <begin position="138"/>
        <end position="231"/>
    </location>
</feature>
<protein>
    <submittedName>
        <fullName evidence="11">Cytochrome c553</fullName>
    </submittedName>
</protein>
<keyword evidence="4 8" id="KW-0479">Metal-binding</keyword>
<comment type="caution">
    <text evidence="11">The sequence shown here is derived from an EMBL/GenBank/DDBJ whole genome shotgun (WGS) entry which is preliminary data.</text>
</comment>
<dbReference type="PANTHER" id="PTHR33751">
    <property type="entry name" value="CBB3-TYPE CYTOCHROME C OXIDASE SUBUNIT FIXP"/>
    <property type="match status" value="1"/>
</dbReference>
<dbReference type="Pfam" id="PF00034">
    <property type="entry name" value="Cytochrom_C"/>
    <property type="match status" value="2"/>
</dbReference>
<dbReference type="Gene3D" id="1.10.760.10">
    <property type="entry name" value="Cytochrome c-like domain"/>
    <property type="match status" value="2"/>
</dbReference>
<keyword evidence="3 8" id="KW-0349">Heme</keyword>
<keyword evidence="9" id="KW-0732">Signal</keyword>
<accession>A0ABR6MXQ7</accession>
<dbReference type="InterPro" id="IPR036909">
    <property type="entry name" value="Cyt_c-like_dom_sf"/>
</dbReference>
<evidence type="ECO:0000256" key="6">
    <source>
        <dbReference type="ARBA" id="ARBA00022982"/>
    </source>
</evidence>
<dbReference type="PIRSF" id="PIRSF000005">
    <property type="entry name" value="Cytochrome_c4"/>
    <property type="match status" value="1"/>
</dbReference>
<feature type="domain" description="Cytochrome c" evidence="10">
    <location>
        <begin position="48"/>
        <end position="127"/>
    </location>
</feature>
<keyword evidence="5" id="KW-0574">Periplasm</keyword>